<name>A0A481DT32_PIG</name>
<protein>
    <submittedName>
        <fullName evidence="2">Uncharacterized protein</fullName>
    </submittedName>
</protein>
<feature type="compositionally biased region" description="Basic and acidic residues" evidence="1">
    <location>
        <begin position="143"/>
        <end position="157"/>
    </location>
</feature>
<reference evidence="2" key="1">
    <citation type="journal article" date="2019" name="PeerJ">
        <title>Genes of the pig, Sus scrofa, reconstructed with EvidentialGene.</title>
        <authorList>
            <person name="Gilbert D.G."/>
        </authorList>
    </citation>
    <scope>NUCLEOTIDE SEQUENCE</scope>
</reference>
<dbReference type="EMBL" id="DQIR01330144">
    <property type="protein sequence ID" value="HDC85552.1"/>
    <property type="molecule type" value="Transcribed_RNA"/>
</dbReference>
<accession>A0A481DT32</accession>
<organism evidence="2">
    <name type="scientific">Sus scrofa</name>
    <name type="common">Pig</name>
    <dbReference type="NCBI Taxonomy" id="9823"/>
    <lineage>
        <taxon>Eukaryota</taxon>
        <taxon>Metazoa</taxon>
        <taxon>Chordata</taxon>
        <taxon>Craniata</taxon>
        <taxon>Vertebrata</taxon>
        <taxon>Euteleostomi</taxon>
        <taxon>Mammalia</taxon>
        <taxon>Eutheria</taxon>
        <taxon>Laurasiatheria</taxon>
        <taxon>Artiodactyla</taxon>
        <taxon>Suina</taxon>
        <taxon>Suidae</taxon>
        <taxon>Sus</taxon>
    </lineage>
</organism>
<feature type="compositionally biased region" description="Basic and acidic residues" evidence="1">
    <location>
        <begin position="89"/>
        <end position="99"/>
    </location>
</feature>
<dbReference type="EMBL" id="DQIR01330041">
    <property type="protein sequence ID" value="HDC85449.1"/>
    <property type="molecule type" value="Transcribed_RNA"/>
</dbReference>
<feature type="region of interest" description="Disordered" evidence="1">
    <location>
        <begin position="89"/>
        <end position="157"/>
    </location>
</feature>
<dbReference type="AlphaFoldDB" id="A0A481DT32"/>
<proteinExistence type="predicted"/>
<evidence type="ECO:0000313" key="2">
    <source>
        <dbReference type="EMBL" id="HDC85552.1"/>
    </source>
</evidence>
<sequence>MDRLLRAMTALFAALSGVIEVYTTSGFLPLEAGVDERLSWAPSLDPRSRATSLRIQVWQEVLRAHLPGALAGAGGCLLLRSWGKAEMEARVGGPERRCETPPTPPHRHPRLPASCRSKLHRRSARPSVSARNLEAASGPGTLERSKSSGEGPPERVRDALSSWKVRVTACCSQAALKRGVMSSAALRPKRAFYGAQGLVTRCLGP</sequence>
<evidence type="ECO:0000256" key="1">
    <source>
        <dbReference type="SAM" id="MobiDB-lite"/>
    </source>
</evidence>